<dbReference type="Proteomes" id="UP000076858">
    <property type="component" value="Unassembled WGS sequence"/>
</dbReference>
<protein>
    <submittedName>
        <fullName evidence="1">Uncharacterized protein</fullName>
    </submittedName>
</protein>
<dbReference type="EMBL" id="LRGB01000915">
    <property type="protein sequence ID" value="KZS15228.1"/>
    <property type="molecule type" value="Genomic_DNA"/>
</dbReference>
<name>A0A164YGE0_9CRUS</name>
<comment type="caution">
    <text evidence="1">The sequence shown here is derived from an EMBL/GenBank/DDBJ whole genome shotgun (WGS) entry which is preliminary data.</text>
</comment>
<sequence>MTEIRKLLNAIDFYPEFSWIEHGDNWLCFRGSRVPIFSFRDAERLHLLYVSPFIGSAVTDARQSTSSLYYYDFQVASLPAALHNRMN</sequence>
<keyword evidence="2" id="KW-1185">Reference proteome</keyword>
<dbReference type="AlphaFoldDB" id="A0A164YGE0"/>
<proteinExistence type="predicted"/>
<evidence type="ECO:0000313" key="1">
    <source>
        <dbReference type="EMBL" id="KZS15228.1"/>
    </source>
</evidence>
<reference evidence="1 2" key="1">
    <citation type="submission" date="2016-03" db="EMBL/GenBank/DDBJ databases">
        <title>EvidentialGene: Evidence-directed Construction of Genes on Genomes.</title>
        <authorList>
            <person name="Gilbert D.G."/>
            <person name="Choi J.-H."/>
            <person name="Mockaitis K."/>
            <person name="Colbourne J."/>
            <person name="Pfrender M."/>
        </authorList>
    </citation>
    <scope>NUCLEOTIDE SEQUENCE [LARGE SCALE GENOMIC DNA]</scope>
    <source>
        <strain evidence="1 2">Xinb3</strain>
        <tissue evidence="1">Complete organism</tissue>
    </source>
</reference>
<organism evidence="1 2">
    <name type="scientific">Daphnia magna</name>
    <dbReference type="NCBI Taxonomy" id="35525"/>
    <lineage>
        <taxon>Eukaryota</taxon>
        <taxon>Metazoa</taxon>
        <taxon>Ecdysozoa</taxon>
        <taxon>Arthropoda</taxon>
        <taxon>Crustacea</taxon>
        <taxon>Branchiopoda</taxon>
        <taxon>Diplostraca</taxon>
        <taxon>Cladocera</taxon>
        <taxon>Anomopoda</taxon>
        <taxon>Daphniidae</taxon>
        <taxon>Daphnia</taxon>
    </lineage>
</organism>
<evidence type="ECO:0000313" key="2">
    <source>
        <dbReference type="Proteomes" id="UP000076858"/>
    </source>
</evidence>
<gene>
    <name evidence="1" type="ORF">APZ42_019284</name>
</gene>
<accession>A0A164YGE0</accession>